<dbReference type="Proteomes" id="UP001071230">
    <property type="component" value="Unassembled WGS sequence"/>
</dbReference>
<evidence type="ECO:0000313" key="2">
    <source>
        <dbReference type="EMBL" id="CEJ05919.1"/>
    </source>
</evidence>
<accession>A0A8S0WQ86</accession>
<dbReference type="RefSeq" id="WP_240985827.1">
    <property type="nucleotide sequence ID" value="NZ_CDGJ01000005.1"/>
</dbReference>
<dbReference type="EMBL" id="LR746496">
    <property type="protein sequence ID" value="CAA7602464.1"/>
    <property type="molecule type" value="Genomic_DNA"/>
</dbReference>
<sequence length="374" mass="43945">MYNVDIETRPKLRPSKLKLTPRNNVEFWLEWDPSPGGKFIPQGELLQFEKDFRILIKAASLLQYPPSRAKEFLQGNEYDLFQKVNGNGLNNPESPLLHFWERYGPPFQVKGNRMPLSSLIGTAQWVQEILDIYQRITAPERAMPPAVGLLRDDFMATAFAYEAEHRDKIPKYWIKVYTAFFTEMPQTQWIPSDKFPRPRVKGSEEYWSKLPFVLPHPPCEMRTPSREDLKEWQRKNLIFNITHYLSKQRVSFTVGKSLQLKGYLTDLLSCFLLNTLETIEGLKPKRLCECGCGESVYGSGKFVNRRHYEKARDSRPDRKIKSGLRTKKIRLEITEQQHRELCKEVDDLFKNNNSEQYIREKIELQLRDIKRAGK</sequence>
<dbReference type="Proteomes" id="UP000836597">
    <property type="component" value="Chromosome"/>
</dbReference>
<reference evidence="1" key="2">
    <citation type="submission" date="2020-01" db="EMBL/GenBank/DDBJ databases">
        <authorList>
            <person name="Hornung B."/>
        </authorList>
    </citation>
    <scope>NUCLEOTIDE SEQUENCE</scope>
    <source>
        <strain evidence="1">PacBioINE</strain>
    </source>
</reference>
<evidence type="ECO:0000313" key="3">
    <source>
        <dbReference type="Proteomes" id="UP001071230"/>
    </source>
</evidence>
<reference evidence="2" key="1">
    <citation type="submission" date="2014-11" db="EMBL/GenBank/DDBJ databases">
        <authorList>
            <person name="Hornung B.V."/>
        </authorList>
    </citation>
    <scope>NUCLEOTIDE SEQUENCE</scope>
    <source>
        <strain evidence="2">INE</strain>
    </source>
</reference>
<gene>
    <name evidence="2" type="ORF">DEACI_0339</name>
    <name evidence="1" type="ORF">DEACI_3138</name>
</gene>
<dbReference type="AlphaFoldDB" id="A0A8S0WQ86"/>
<keyword evidence="3" id="KW-1185">Reference proteome</keyword>
<dbReference type="EMBL" id="CDGJ01000005">
    <property type="protein sequence ID" value="CEJ05919.1"/>
    <property type="molecule type" value="Genomic_DNA"/>
</dbReference>
<evidence type="ECO:0000313" key="1">
    <source>
        <dbReference type="EMBL" id="CAA7602464.1"/>
    </source>
</evidence>
<proteinExistence type="predicted"/>
<name>A0A8S0WQ86_9FIRM</name>
<organism evidence="1">
    <name type="scientific">Acididesulfobacillus acetoxydans</name>
    <dbReference type="NCBI Taxonomy" id="1561005"/>
    <lineage>
        <taxon>Bacteria</taxon>
        <taxon>Bacillati</taxon>
        <taxon>Bacillota</taxon>
        <taxon>Clostridia</taxon>
        <taxon>Eubacteriales</taxon>
        <taxon>Peptococcaceae</taxon>
        <taxon>Acididesulfobacillus</taxon>
    </lineage>
</organism>
<protein>
    <submittedName>
        <fullName evidence="1">Uncharacterized protein</fullName>
    </submittedName>
</protein>
<dbReference type="KEGG" id="aacx:DEACI_3138"/>